<dbReference type="InterPro" id="IPR051398">
    <property type="entry name" value="Polysacch_Deacetylase"/>
</dbReference>
<dbReference type="GO" id="GO:0016810">
    <property type="term" value="F:hydrolase activity, acting on carbon-nitrogen (but not peptide) bonds"/>
    <property type="evidence" value="ECO:0007669"/>
    <property type="project" value="InterPro"/>
</dbReference>
<organism evidence="5 6">
    <name type="scientific">Natrinema altunense</name>
    <dbReference type="NCBI Taxonomy" id="222984"/>
    <lineage>
        <taxon>Archaea</taxon>
        <taxon>Methanobacteriati</taxon>
        <taxon>Methanobacteriota</taxon>
        <taxon>Stenosarchaea group</taxon>
        <taxon>Halobacteria</taxon>
        <taxon>Halobacteriales</taxon>
        <taxon>Natrialbaceae</taxon>
        <taxon>Natrinema</taxon>
    </lineage>
</organism>
<evidence type="ECO:0000313" key="6">
    <source>
        <dbReference type="Proteomes" id="UP000292704"/>
    </source>
</evidence>
<gene>
    <name evidence="5" type="ORF">ELS17_01235</name>
</gene>
<dbReference type="RefSeq" id="WP_130169206.1">
    <property type="nucleotide sequence ID" value="NZ_SHMR01000001.1"/>
</dbReference>
<dbReference type="PANTHER" id="PTHR34216:SF3">
    <property type="entry name" value="POLY-BETA-1,6-N-ACETYL-D-GLUCOSAMINE N-DEACETYLASE"/>
    <property type="match status" value="1"/>
</dbReference>
<dbReference type="SUPFAM" id="SSF88713">
    <property type="entry name" value="Glycoside hydrolase/deacetylase"/>
    <property type="match status" value="1"/>
</dbReference>
<dbReference type="CDD" id="cd10970">
    <property type="entry name" value="CE4_DAC_u1_6s"/>
    <property type="match status" value="1"/>
</dbReference>
<dbReference type="Gene3D" id="3.20.20.370">
    <property type="entry name" value="Glycoside hydrolase/deacetylase"/>
    <property type="match status" value="1"/>
</dbReference>
<comment type="subcellular location">
    <subcellularLocation>
        <location evidence="1">Secreted</location>
    </subcellularLocation>
</comment>
<feature type="domain" description="NodB homology" evidence="4">
    <location>
        <begin position="205"/>
        <end position="429"/>
    </location>
</feature>
<dbReference type="GO" id="GO:0005576">
    <property type="term" value="C:extracellular region"/>
    <property type="evidence" value="ECO:0007669"/>
    <property type="project" value="UniProtKB-SubCell"/>
</dbReference>
<feature type="region of interest" description="Disordered" evidence="3">
    <location>
        <begin position="28"/>
        <end position="57"/>
    </location>
</feature>
<evidence type="ECO:0000256" key="2">
    <source>
        <dbReference type="ARBA" id="ARBA00022729"/>
    </source>
</evidence>
<dbReference type="GO" id="GO:0005975">
    <property type="term" value="P:carbohydrate metabolic process"/>
    <property type="evidence" value="ECO:0007669"/>
    <property type="project" value="InterPro"/>
</dbReference>
<dbReference type="PANTHER" id="PTHR34216">
    <property type="match status" value="1"/>
</dbReference>
<reference evidence="5 6" key="1">
    <citation type="submission" date="2019-02" db="EMBL/GenBank/DDBJ databases">
        <title>Genome analysis provides insights into bioremediation potentialities and Haloocin production by Natrinema altunense strain 4.1R isolated from Chott Douz in Tunisian desert.</title>
        <authorList>
            <person name="Najjari A."/>
            <person name="Youssef N."/>
            <person name="Ben Dhia O."/>
            <person name="Ferjani R."/>
            <person name="El Hidri D."/>
            <person name="Ouzari H.I."/>
            <person name="Cherif A."/>
        </authorList>
    </citation>
    <scope>NUCLEOTIDE SEQUENCE [LARGE SCALE GENOMIC DNA]</scope>
    <source>
        <strain evidence="5 6">4.1R</strain>
    </source>
</reference>
<dbReference type="AlphaFoldDB" id="A0A482Y1A0"/>
<dbReference type="STRING" id="222984.GCA_000731985_00381"/>
<dbReference type="Proteomes" id="UP000292704">
    <property type="component" value="Unassembled WGS sequence"/>
</dbReference>
<evidence type="ECO:0000313" key="5">
    <source>
        <dbReference type="EMBL" id="RZH68123.1"/>
    </source>
</evidence>
<dbReference type="OrthoDB" id="10436at2157"/>
<proteinExistence type="predicted"/>
<evidence type="ECO:0000256" key="3">
    <source>
        <dbReference type="SAM" id="MobiDB-lite"/>
    </source>
</evidence>
<sequence>MQRRHYLAATASLCLAGCLTSRWVDSAPAEADSNASDIDPPPRPESGDPPPTGDPGLVGTIDDFETLDSWEVFGATLSPDPSRSVVGTQSARLEIPAAERTGGLTATFAEPRDLADVVPGLAVASKGLVVPWLRLTDDDGREIDYRRGIKGGLPLVRYNFGIDAVAANFDPTAVRKLSILVRTNAGEAETVWLDDLHLVPRPDTGKVMFQFDDAHVTDYTKALPTLEEYGYPAVSFVNPGRIEAEMRGADDPGGFPRLTADHLHELHDAGWVIGNHCYSHPHLSTLETETQESEIKRGKDWLEAKGFEDGARYFAYPHGDYDERTLALVERHHDLGFAGGRPVQGYAVNPRQMSRIGEPTAERARTAIERTASMRGITALFFHRLEGDTLAAFEAAVETVHEYRSAGELDVILPADLEGPLRFDSYSSN</sequence>
<name>A0A482Y1A0_9EURY</name>
<protein>
    <submittedName>
        <fullName evidence="5">DUF2334 domain-containing protein</fullName>
    </submittedName>
</protein>
<dbReference type="PROSITE" id="PS51677">
    <property type="entry name" value="NODB"/>
    <property type="match status" value="1"/>
</dbReference>
<accession>A0A482Y1A0</accession>
<dbReference type="InterPro" id="IPR002509">
    <property type="entry name" value="NODB_dom"/>
</dbReference>
<dbReference type="InterPro" id="IPR011330">
    <property type="entry name" value="Glyco_hydro/deAcase_b/a-brl"/>
</dbReference>
<dbReference type="EMBL" id="SHMR01000001">
    <property type="protein sequence ID" value="RZH68123.1"/>
    <property type="molecule type" value="Genomic_DNA"/>
</dbReference>
<dbReference type="Pfam" id="PF01522">
    <property type="entry name" value="Polysacc_deac_1"/>
    <property type="match status" value="1"/>
</dbReference>
<comment type="caution">
    <text evidence="5">The sequence shown here is derived from an EMBL/GenBank/DDBJ whole genome shotgun (WGS) entry which is preliminary data.</text>
</comment>
<keyword evidence="2" id="KW-0732">Signal</keyword>
<evidence type="ECO:0000256" key="1">
    <source>
        <dbReference type="ARBA" id="ARBA00004613"/>
    </source>
</evidence>
<evidence type="ECO:0000259" key="4">
    <source>
        <dbReference type="PROSITE" id="PS51677"/>
    </source>
</evidence>